<comment type="caution">
    <text evidence="1">The sequence shown here is derived from an EMBL/GenBank/DDBJ whole genome shotgun (WGS) entry which is preliminary data.</text>
</comment>
<reference evidence="1 2" key="1">
    <citation type="journal article" date="2015" name="Nature">
        <title>rRNA introns, odd ribosomes, and small enigmatic genomes across a large radiation of phyla.</title>
        <authorList>
            <person name="Brown C.T."/>
            <person name="Hug L.A."/>
            <person name="Thomas B.C."/>
            <person name="Sharon I."/>
            <person name="Castelle C.J."/>
            <person name="Singh A."/>
            <person name="Wilkins M.J."/>
            <person name="Williams K.H."/>
            <person name="Banfield J.F."/>
        </authorList>
    </citation>
    <scope>NUCLEOTIDE SEQUENCE [LARGE SCALE GENOMIC DNA]</scope>
</reference>
<proteinExistence type="predicted"/>
<gene>
    <name evidence="1" type="ORF">UU67_C0015G0007</name>
</gene>
<protein>
    <recommendedName>
        <fullName evidence="3">Glycosyltransferase 2-like domain-containing protein</fullName>
    </recommendedName>
</protein>
<evidence type="ECO:0008006" key="3">
    <source>
        <dbReference type="Google" id="ProtNLM"/>
    </source>
</evidence>
<dbReference type="InterPro" id="IPR029044">
    <property type="entry name" value="Nucleotide-diphossugar_trans"/>
</dbReference>
<dbReference type="EMBL" id="LCBN01000015">
    <property type="protein sequence ID" value="KKS13835.1"/>
    <property type="molecule type" value="Genomic_DNA"/>
</dbReference>
<dbReference type="AlphaFoldDB" id="A0A0G0WM08"/>
<dbReference type="SUPFAM" id="SSF53448">
    <property type="entry name" value="Nucleotide-diphospho-sugar transferases"/>
    <property type="match status" value="1"/>
</dbReference>
<sequence length="220" mass="25829">MDTNTTLLIMTNGRRRYLERILSTIGKLHGNFTRKLIHDDSGDKEFQDWLKKFNFEIAVSNKVGFTLAMISAREKLKRDSNEWVFHLEEDFLIEDDIYIDDIIGVMSNNDYIKQMVFLRQPLGGRELQKGGIIASHPERYEDKTDGVNYWVEHRVGFSCNPCLYKKSLIYEHPWPNKPHSEREFGLTLFEDSNAKCAYWGKRTDSPRVIHIGEKRTGFNY</sequence>
<evidence type="ECO:0000313" key="1">
    <source>
        <dbReference type="EMBL" id="KKS13835.1"/>
    </source>
</evidence>
<evidence type="ECO:0000313" key="2">
    <source>
        <dbReference type="Proteomes" id="UP000034753"/>
    </source>
</evidence>
<dbReference type="Proteomes" id="UP000034753">
    <property type="component" value="Unassembled WGS sequence"/>
</dbReference>
<accession>A0A0G0WM08</accession>
<name>A0A0G0WM08_9BACT</name>
<organism evidence="1 2">
    <name type="scientific">Candidatus Daviesbacteria bacterium GW2011_GWB1_41_5</name>
    <dbReference type="NCBI Taxonomy" id="1618429"/>
    <lineage>
        <taxon>Bacteria</taxon>
        <taxon>Candidatus Daviesiibacteriota</taxon>
    </lineage>
</organism>